<protein>
    <submittedName>
        <fullName evidence="1">Uncharacterized protein</fullName>
    </submittedName>
</protein>
<proteinExistence type="predicted"/>
<dbReference type="Proteomes" id="UP000605144">
    <property type="component" value="Unassembled WGS sequence"/>
</dbReference>
<accession>A0A833DRZ9</accession>
<reference evidence="1" key="1">
    <citation type="journal article" date="2020" name="ISME J.">
        <title>Gammaproteobacteria mediating utilization of methyl-, sulfur- and petroleum organic compounds in deep ocean hydrothermal plumes.</title>
        <authorList>
            <person name="Zhou Z."/>
            <person name="Liu Y."/>
            <person name="Pan J."/>
            <person name="Cron B.R."/>
            <person name="Toner B.M."/>
            <person name="Anantharaman K."/>
            <person name="Breier J.A."/>
            <person name="Dick G.J."/>
            <person name="Li M."/>
        </authorList>
    </citation>
    <scope>NUCLEOTIDE SEQUENCE</scope>
    <source>
        <strain evidence="1">SZUA-1385</strain>
    </source>
</reference>
<evidence type="ECO:0000313" key="1">
    <source>
        <dbReference type="EMBL" id="HIP17651.1"/>
    </source>
</evidence>
<organism evidence="1 2">
    <name type="scientific">Methanothermococcus okinawensis</name>
    <dbReference type="NCBI Taxonomy" id="155863"/>
    <lineage>
        <taxon>Archaea</taxon>
        <taxon>Methanobacteriati</taxon>
        <taxon>Methanobacteriota</taxon>
        <taxon>Methanomada group</taxon>
        <taxon>Methanococci</taxon>
        <taxon>Methanococcales</taxon>
        <taxon>Methanococcaceae</taxon>
        <taxon>Methanothermococcus</taxon>
    </lineage>
</organism>
<name>A0A833DRZ9_9EURY</name>
<dbReference type="NCBIfam" id="NF011470">
    <property type="entry name" value="PRK14887.1"/>
    <property type="match status" value="1"/>
</dbReference>
<comment type="caution">
    <text evidence="1">The sequence shown here is derived from an EMBL/GenBank/DDBJ whole genome shotgun (WGS) entry which is preliminary data.</text>
</comment>
<gene>
    <name evidence="1" type="ORF">EYG76_05090</name>
</gene>
<dbReference type="AlphaFoldDB" id="A0A833DRZ9"/>
<sequence>MGKIKYRMTLPGKEAIYKSLKVDDVEDGLIIKTSYDYDLKLLDLYIETNSIGSLKNIIDDYFINYEMSLKIMEFIKN</sequence>
<dbReference type="EMBL" id="DQSV01000097">
    <property type="protein sequence ID" value="HIP17651.1"/>
    <property type="molecule type" value="Genomic_DNA"/>
</dbReference>
<evidence type="ECO:0000313" key="2">
    <source>
        <dbReference type="Proteomes" id="UP000605144"/>
    </source>
</evidence>